<dbReference type="Pfam" id="PF07690">
    <property type="entry name" value="MFS_1"/>
    <property type="match status" value="1"/>
</dbReference>
<evidence type="ECO:0000256" key="3">
    <source>
        <dbReference type="ARBA" id="ARBA00022692"/>
    </source>
</evidence>
<evidence type="ECO:0000259" key="7">
    <source>
        <dbReference type="PROSITE" id="PS50850"/>
    </source>
</evidence>
<evidence type="ECO:0000256" key="1">
    <source>
        <dbReference type="ARBA" id="ARBA00004651"/>
    </source>
</evidence>
<feature type="transmembrane region" description="Helical" evidence="6">
    <location>
        <begin position="376"/>
        <end position="397"/>
    </location>
</feature>
<dbReference type="InterPro" id="IPR052524">
    <property type="entry name" value="MFS_Cyanate_Porter"/>
</dbReference>
<dbReference type="SUPFAM" id="SSF103473">
    <property type="entry name" value="MFS general substrate transporter"/>
    <property type="match status" value="1"/>
</dbReference>
<feature type="transmembrane region" description="Helical" evidence="6">
    <location>
        <begin position="288"/>
        <end position="305"/>
    </location>
</feature>
<feature type="transmembrane region" description="Helical" evidence="6">
    <location>
        <begin position="222"/>
        <end position="240"/>
    </location>
</feature>
<feature type="transmembrane region" description="Helical" evidence="6">
    <location>
        <begin position="260"/>
        <end position="281"/>
    </location>
</feature>
<gene>
    <name evidence="8" type="primary">yycB_1</name>
    <name evidence="8" type="ORF">JEOSCH030_01076</name>
</gene>
<feature type="domain" description="Major facilitator superfamily (MFS) profile" evidence="7">
    <location>
        <begin position="220"/>
        <end position="411"/>
    </location>
</feature>
<dbReference type="AlphaFoldDB" id="A0A6V7RG17"/>
<feature type="transmembrane region" description="Helical" evidence="6">
    <location>
        <begin position="108"/>
        <end position="126"/>
    </location>
</feature>
<keyword evidence="2" id="KW-0813">Transport</keyword>
<dbReference type="InterPro" id="IPR036259">
    <property type="entry name" value="MFS_trans_sf"/>
</dbReference>
<feature type="transmembrane region" description="Helical" evidence="6">
    <location>
        <begin position="20"/>
        <end position="42"/>
    </location>
</feature>
<dbReference type="PANTHER" id="PTHR23523:SF2">
    <property type="entry name" value="2-NITROIMIDAZOLE TRANSPORTER"/>
    <property type="match status" value="1"/>
</dbReference>
<evidence type="ECO:0000256" key="5">
    <source>
        <dbReference type="ARBA" id="ARBA00023136"/>
    </source>
</evidence>
<feature type="transmembrane region" description="Helical" evidence="6">
    <location>
        <begin position="348"/>
        <end position="370"/>
    </location>
</feature>
<dbReference type="InterPro" id="IPR020846">
    <property type="entry name" value="MFS_dom"/>
</dbReference>
<keyword evidence="3 6" id="KW-0812">Transmembrane</keyword>
<dbReference type="InterPro" id="IPR011701">
    <property type="entry name" value="MFS"/>
</dbReference>
<dbReference type="GO" id="GO:0022857">
    <property type="term" value="F:transmembrane transporter activity"/>
    <property type="evidence" value="ECO:0007669"/>
    <property type="project" value="InterPro"/>
</dbReference>
<dbReference type="Proteomes" id="UP000521032">
    <property type="component" value="Unassembled WGS sequence"/>
</dbReference>
<evidence type="ECO:0000256" key="4">
    <source>
        <dbReference type="ARBA" id="ARBA00022989"/>
    </source>
</evidence>
<feature type="transmembrane region" description="Helical" evidence="6">
    <location>
        <begin position="311"/>
        <end position="336"/>
    </location>
</feature>
<keyword evidence="5 6" id="KW-0472">Membrane</keyword>
<organism evidence="8 9">
    <name type="scientific">Phocicoccus schoeneichii</name>
    <dbReference type="NCBI Taxonomy" id="1812261"/>
    <lineage>
        <taxon>Bacteria</taxon>
        <taxon>Bacillati</taxon>
        <taxon>Bacillota</taxon>
        <taxon>Bacilli</taxon>
        <taxon>Bacillales</taxon>
        <taxon>Salinicoccaceae</taxon>
        <taxon>Phocicoccus</taxon>
    </lineage>
</organism>
<feature type="transmembrane region" description="Helical" evidence="6">
    <location>
        <begin position="86"/>
        <end position="102"/>
    </location>
</feature>
<accession>A0A6V7RG17</accession>
<dbReference type="GO" id="GO:0005886">
    <property type="term" value="C:plasma membrane"/>
    <property type="evidence" value="ECO:0007669"/>
    <property type="project" value="UniProtKB-SubCell"/>
</dbReference>
<dbReference type="EMBL" id="CAJEWE010000010">
    <property type="protein sequence ID" value="CAD2076443.1"/>
    <property type="molecule type" value="Genomic_DNA"/>
</dbReference>
<protein>
    <submittedName>
        <fullName evidence="8">Putative transporter YycB</fullName>
    </submittedName>
</protein>
<proteinExistence type="predicted"/>
<dbReference type="PROSITE" id="PS50850">
    <property type="entry name" value="MFS"/>
    <property type="match status" value="1"/>
</dbReference>
<evidence type="ECO:0000313" key="8">
    <source>
        <dbReference type="EMBL" id="CAD2076443.1"/>
    </source>
</evidence>
<reference evidence="8 9" key="1">
    <citation type="submission" date="2020-07" db="EMBL/GenBank/DDBJ databases">
        <authorList>
            <person name="Criscuolo A."/>
        </authorList>
    </citation>
    <scope>NUCLEOTIDE SEQUENCE [LARGE SCALE GENOMIC DNA]</scope>
    <source>
        <strain evidence="9">CIP 111030</strain>
    </source>
</reference>
<evidence type="ECO:0000256" key="2">
    <source>
        <dbReference type="ARBA" id="ARBA00022448"/>
    </source>
</evidence>
<evidence type="ECO:0000256" key="6">
    <source>
        <dbReference type="SAM" id="Phobius"/>
    </source>
</evidence>
<keyword evidence="9" id="KW-1185">Reference proteome</keyword>
<dbReference type="RefSeq" id="WP_186087289.1">
    <property type="nucleotide sequence ID" value="NZ_BMDB01000001.1"/>
</dbReference>
<feature type="transmembrane region" description="Helical" evidence="6">
    <location>
        <begin position="173"/>
        <end position="190"/>
    </location>
</feature>
<comment type="caution">
    <text evidence="8">The sequence shown here is derived from an EMBL/GenBank/DDBJ whole genome shotgun (WGS) entry which is preliminary data.</text>
</comment>
<dbReference type="PANTHER" id="PTHR23523">
    <property type="match status" value="1"/>
</dbReference>
<comment type="subcellular location">
    <subcellularLocation>
        <location evidence="1">Cell membrane</location>
        <topology evidence="1">Multi-pass membrane protein</topology>
    </subcellularLocation>
</comment>
<evidence type="ECO:0000313" key="9">
    <source>
        <dbReference type="Proteomes" id="UP000521032"/>
    </source>
</evidence>
<name>A0A6V7RG17_9BACL</name>
<dbReference type="Gene3D" id="1.20.1250.20">
    <property type="entry name" value="MFS general substrate transporter like domains"/>
    <property type="match status" value="1"/>
</dbReference>
<feature type="transmembrane region" description="Helical" evidence="6">
    <location>
        <begin position="138"/>
        <end position="161"/>
    </location>
</feature>
<sequence>MNSLDNQLSDRPILGQWKFLISIILIATMMRVPLTVVGPLMGDIKADLMISNTVAGLLTTIPLIIFGLVSPYVIRIVQLSSLRHTVFIAIILIFLGLLIRVMGDINMFITGTILIAIGITFTNVAMPSFVMLKFPFQIGIITGIYSTTMNLVSGLGSGFAVPISHSSEHGYKFGLGIWAALALVALIVWIRQLFLNPKTLARFVVNREGNKFTFKNVAKSKLVWAITALFGGQSIIFYSLVAWAPTMLVDKGISLHAAGYYFMALQLIVIPTTFVFPMLIAKLENQKIIAYLIGAFFLFGFLLFFTTNAILLFIAMLLIGAGIGASFSSCMALFALKAETHSGSIGMSGFAQSVGYIFAAIGPILMGLLFDLFNSTNMNIIIFLIIGLISFVATIVATEKTTIEASLSHIK</sequence>
<feature type="transmembrane region" description="Helical" evidence="6">
    <location>
        <begin position="54"/>
        <end position="74"/>
    </location>
</feature>
<keyword evidence="4 6" id="KW-1133">Transmembrane helix</keyword>